<organism evidence="1 2">
    <name type="scientific">Coleofasciculus chthonoplastes PCC 7420</name>
    <dbReference type="NCBI Taxonomy" id="118168"/>
    <lineage>
        <taxon>Bacteria</taxon>
        <taxon>Bacillati</taxon>
        <taxon>Cyanobacteriota</taxon>
        <taxon>Cyanophyceae</taxon>
        <taxon>Coleofasciculales</taxon>
        <taxon>Coleofasciculaceae</taxon>
        <taxon>Coleofasciculus</taxon>
    </lineage>
</organism>
<dbReference type="AlphaFoldDB" id="B4VYF6"/>
<name>B4VYF6_9CYAN</name>
<dbReference type="EMBL" id="DS989860">
    <property type="protein sequence ID" value="EDX72944.1"/>
    <property type="molecule type" value="Genomic_DNA"/>
</dbReference>
<reference evidence="1 2" key="1">
    <citation type="submission" date="2008-07" db="EMBL/GenBank/DDBJ databases">
        <authorList>
            <person name="Tandeau de Marsac N."/>
            <person name="Ferriera S."/>
            <person name="Johnson J."/>
            <person name="Kravitz S."/>
            <person name="Beeson K."/>
            <person name="Sutton G."/>
            <person name="Rogers Y.-H."/>
            <person name="Friedman R."/>
            <person name="Frazier M."/>
            <person name="Venter J.C."/>
        </authorList>
    </citation>
    <scope>NUCLEOTIDE SEQUENCE [LARGE SCALE GENOMIC DNA]</scope>
    <source>
        <strain evidence="1 2">PCC 7420</strain>
    </source>
</reference>
<gene>
    <name evidence="1" type="ORF">MC7420_2562</name>
</gene>
<protein>
    <submittedName>
        <fullName evidence="1">Uncharacterized protein</fullName>
    </submittedName>
</protein>
<sequence length="38" mass="4435">MDLLCRYQIDRLTGNWAIKPSQLLDAIASQRRRGGFRD</sequence>
<keyword evidence="2" id="KW-1185">Reference proteome</keyword>
<accession>B4VYF6</accession>
<dbReference type="Proteomes" id="UP000003835">
    <property type="component" value="Unassembled WGS sequence"/>
</dbReference>
<evidence type="ECO:0000313" key="2">
    <source>
        <dbReference type="Proteomes" id="UP000003835"/>
    </source>
</evidence>
<evidence type="ECO:0000313" key="1">
    <source>
        <dbReference type="EMBL" id="EDX72944.1"/>
    </source>
</evidence>
<proteinExistence type="predicted"/>
<dbReference type="HOGENOM" id="CLU_3326769_0_0_3"/>